<gene>
    <name evidence="1" type="ORF">TNCT_291481</name>
</gene>
<evidence type="ECO:0000313" key="1">
    <source>
        <dbReference type="EMBL" id="GFQ64600.1"/>
    </source>
</evidence>
<name>A0A8X6EWZ2_TRICU</name>
<organism evidence="1 2">
    <name type="scientific">Trichonephila clavata</name>
    <name type="common">Joro spider</name>
    <name type="synonym">Nephila clavata</name>
    <dbReference type="NCBI Taxonomy" id="2740835"/>
    <lineage>
        <taxon>Eukaryota</taxon>
        <taxon>Metazoa</taxon>
        <taxon>Ecdysozoa</taxon>
        <taxon>Arthropoda</taxon>
        <taxon>Chelicerata</taxon>
        <taxon>Arachnida</taxon>
        <taxon>Araneae</taxon>
        <taxon>Araneomorphae</taxon>
        <taxon>Entelegynae</taxon>
        <taxon>Araneoidea</taxon>
        <taxon>Nephilidae</taxon>
        <taxon>Trichonephila</taxon>
    </lineage>
</organism>
<keyword evidence="2" id="KW-1185">Reference proteome</keyword>
<dbReference type="AlphaFoldDB" id="A0A8X6EWZ2"/>
<dbReference type="EMBL" id="BMAO01029941">
    <property type="protein sequence ID" value="GFQ64600.1"/>
    <property type="molecule type" value="Genomic_DNA"/>
</dbReference>
<comment type="caution">
    <text evidence="1">The sequence shown here is derived from an EMBL/GenBank/DDBJ whole genome shotgun (WGS) entry which is preliminary data.</text>
</comment>
<reference evidence="1" key="1">
    <citation type="submission" date="2020-07" db="EMBL/GenBank/DDBJ databases">
        <title>Multicomponent nature underlies the extraordinary mechanical properties of spider dragline silk.</title>
        <authorList>
            <person name="Kono N."/>
            <person name="Nakamura H."/>
            <person name="Mori M."/>
            <person name="Yoshida Y."/>
            <person name="Ohtoshi R."/>
            <person name="Malay A.D."/>
            <person name="Moran D.A.P."/>
            <person name="Tomita M."/>
            <person name="Numata K."/>
            <person name="Arakawa K."/>
        </authorList>
    </citation>
    <scope>NUCLEOTIDE SEQUENCE</scope>
</reference>
<proteinExistence type="predicted"/>
<evidence type="ECO:0000313" key="2">
    <source>
        <dbReference type="Proteomes" id="UP000887116"/>
    </source>
</evidence>
<protein>
    <submittedName>
        <fullName evidence="1">Uncharacterized protein</fullName>
    </submittedName>
</protein>
<dbReference type="Proteomes" id="UP000887116">
    <property type="component" value="Unassembled WGS sequence"/>
</dbReference>
<sequence>MTFPKEIIRGCCPASPGALGKHKNAGFAINRNDLTVVERGRDTETMVESGYQDAADDNHDIQYQHSIDDECCRYNN</sequence>
<accession>A0A8X6EWZ2</accession>